<dbReference type="Proteomes" id="UP000799777">
    <property type="component" value="Unassembled WGS sequence"/>
</dbReference>
<proteinExistence type="predicted"/>
<dbReference type="EMBL" id="ML978178">
    <property type="protein sequence ID" value="KAF2031741.1"/>
    <property type="molecule type" value="Genomic_DNA"/>
</dbReference>
<evidence type="ECO:0000313" key="1">
    <source>
        <dbReference type="EMBL" id="KAF2031741.1"/>
    </source>
</evidence>
<dbReference type="AlphaFoldDB" id="A0A9P4LLN8"/>
<gene>
    <name evidence="1" type="ORF">EK21DRAFT_110637</name>
</gene>
<name>A0A9P4LLN8_9PLEO</name>
<reference evidence="1" key="1">
    <citation type="journal article" date="2020" name="Stud. Mycol.">
        <title>101 Dothideomycetes genomes: a test case for predicting lifestyles and emergence of pathogens.</title>
        <authorList>
            <person name="Haridas S."/>
            <person name="Albert R."/>
            <person name="Binder M."/>
            <person name="Bloem J."/>
            <person name="Labutti K."/>
            <person name="Salamov A."/>
            <person name="Andreopoulos B."/>
            <person name="Baker S."/>
            <person name="Barry K."/>
            <person name="Bills G."/>
            <person name="Bluhm B."/>
            <person name="Cannon C."/>
            <person name="Castanera R."/>
            <person name="Culley D."/>
            <person name="Daum C."/>
            <person name="Ezra D."/>
            <person name="Gonzalez J."/>
            <person name="Henrissat B."/>
            <person name="Kuo A."/>
            <person name="Liang C."/>
            <person name="Lipzen A."/>
            <person name="Lutzoni F."/>
            <person name="Magnuson J."/>
            <person name="Mondo S."/>
            <person name="Nolan M."/>
            <person name="Ohm R."/>
            <person name="Pangilinan J."/>
            <person name="Park H.-J."/>
            <person name="Ramirez L."/>
            <person name="Alfaro M."/>
            <person name="Sun H."/>
            <person name="Tritt A."/>
            <person name="Yoshinaga Y."/>
            <person name="Zwiers L.-H."/>
            <person name="Turgeon B."/>
            <person name="Goodwin S."/>
            <person name="Spatafora J."/>
            <person name="Crous P."/>
            <person name="Grigoriev I."/>
        </authorList>
    </citation>
    <scope>NUCLEOTIDE SEQUENCE</scope>
    <source>
        <strain evidence="1">CBS 110217</strain>
    </source>
</reference>
<protein>
    <submittedName>
        <fullName evidence="1">Uncharacterized protein</fullName>
    </submittedName>
</protein>
<sequence length="295" mass="34153">MNSPEITEETRIRRAAHTLQAAFLIFREATWHTHVLNIKVENKQILVKEDPEMTFRWQGWFSHYPKHQTPDPRDKAAVLTMMATYDVGHMKQLVAQVFEDMDVLLEEVMIDPKPPKRRTVLLYANGTFDPNLYDHWLLRVTSRTTGEQFAVDISGPQYDHHVCCGPWMKVEHQFVEEVLLVKPLGTLEKFKASTAELKSTAGLEADVQAQAMVAFHAAIDIGMLKKGITWAAVLSKADEDYVRHRDKALKVGRRAIDKYVQTTHLTKRRWKAERYEKRHPKAVEEERKLVDEILS</sequence>
<keyword evidence="2" id="KW-1185">Reference proteome</keyword>
<evidence type="ECO:0000313" key="2">
    <source>
        <dbReference type="Proteomes" id="UP000799777"/>
    </source>
</evidence>
<comment type="caution">
    <text evidence="1">The sequence shown here is derived from an EMBL/GenBank/DDBJ whole genome shotgun (WGS) entry which is preliminary data.</text>
</comment>
<accession>A0A9P4LLN8</accession>
<organism evidence="1 2">
    <name type="scientific">Setomelanomma holmii</name>
    <dbReference type="NCBI Taxonomy" id="210430"/>
    <lineage>
        <taxon>Eukaryota</taxon>
        <taxon>Fungi</taxon>
        <taxon>Dikarya</taxon>
        <taxon>Ascomycota</taxon>
        <taxon>Pezizomycotina</taxon>
        <taxon>Dothideomycetes</taxon>
        <taxon>Pleosporomycetidae</taxon>
        <taxon>Pleosporales</taxon>
        <taxon>Pleosporineae</taxon>
        <taxon>Phaeosphaeriaceae</taxon>
        <taxon>Setomelanomma</taxon>
    </lineage>
</organism>
<dbReference type="OrthoDB" id="432970at2759"/>